<dbReference type="Proteomes" id="UP000583929">
    <property type="component" value="Unassembled WGS sequence"/>
</dbReference>
<protein>
    <recommendedName>
        <fullName evidence="5">Cyclic nucleotide-binding domain-containing protein</fullName>
    </recommendedName>
</protein>
<keyword evidence="7" id="KW-1185">Reference proteome</keyword>
<gene>
    <name evidence="6" type="ORF">G4B88_023521</name>
</gene>
<dbReference type="PROSITE" id="PS50042">
    <property type="entry name" value="CNMP_BINDING_3"/>
    <property type="match status" value="1"/>
</dbReference>
<accession>A0A7J6HUF4</accession>
<feature type="compositionally biased region" description="Basic and acidic residues" evidence="3">
    <location>
        <begin position="1"/>
        <end position="10"/>
    </location>
</feature>
<feature type="transmembrane region" description="Helical" evidence="4">
    <location>
        <begin position="80"/>
        <end position="103"/>
    </location>
</feature>
<dbReference type="InterPro" id="IPR018490">
    <property type="entry name" value="cNMP-bd_dom_sf"/>
</dbReference>
<evidence type="ECO:0000256" key="2">
    <source>
        <dbReference type="ARBA" id="ARBA00023303"/>
    </source>
</evidence>
<organism evidence="6 7">
    <name type="scientific">Cannabis sativa</name>
    <name type="common">Hemp</name>
    <name type="synonym">Marijuana</name>
    <dbReference type="NCBI Taxonomy" id="3483"/>
    <lineage>
        <taxon>Eukaryota</taxon>
        <taxon>Viridiplantae</taxon>
        <taxon>Streptophyta</taxon>
        <taxon>Embryophyta</taxon>
        <taxon>Tracheophyta</taxon>
        <taxon>Spermatophyta</taxon>
        <taxon>Magnoliopsida</taxon>
        <taxon>eudicotyledons</taxon>
        <taxon>Gunneridae</taxon>
        <taxon>Pentapetalae</taxon>
        <taxon>rosids</taxon>
        <taxon>fabids</taxon>
        <taxon>Rosales</taxon>
        <taxon>Cannabaceae</taxon>
        <taxon>Cannabis</taxon>
    </lineage>
</organism>
<keyword evidence="4" id="KW-0812">Transmembrane</keyword>
<comment type="caution">
    <text evidence="6">The sequence shown here is derived from an EMBL/GenBank/DDBJ whole genome shotgun (WGS) entry which is preliminary data.</text>
</comment>
<dbReference type="PANTHER" id="PTHR45651">
    <property type="entry name" value="CYCLIC NUCLEOTIDE-GATED ION CHANNEL 15-RELATED-RELATED"/>
    <property type="match status" value="1"/>
</dbReference>
<keyword evidence="1" id="KW-0406">Ion transport</keyword>
<dbReference type="SUPFAM" id="SSF81324">
    <property type="entry name" value="Voltage-gated potassium channels"/>
    <property type="match status" value="1"/>
</dbReference>
<dbReference type="PANTHER" id="PTHR45651:SF68">
    <property type="entry name" value="ION TRANSPORT DOMAIN-CONTAINING PROTEIN"/>
    <property type="match status" value="1"/>
</dbReference>
<feature type="transmembrane region" description="Helical" evidence="4">
    <location>
        <begin position="256"/>
        <end position="273"/>
    </location>
</feature>
<feature type="transmembrane region" description="Helical" evidence="4">
    <location>
        <begin position="124"/>
        <end position="149"/>
    </location>
</feature>
<dbReference type="Gene3D" id="1.10.287.630">
    <property type="entry name" value="Helix hairpin bin"/>
    <property type="match status" value="1"/>
</dbReference>
<feature type="domain" description="Cyclic nucleotide-binding" evidence="5">
    <location>
        <begin position="442"/>
        <end position="509"/>
    </location>
</feature>
<proteinExistence type="predicted"/>
<evidence type="ECO:0000256" key="4">
    <source>
        <dbReference type="SAM" id="Phobius"/>
    </source>
</evidence>
<dbReference type="SUPFAM" id="SSF51206">
    <property type="entry name" value="cAMP-binding domain-like"/>
    <property type="match status" value="1"/>
</dbReference>
<dbReference type="InterPro" id="IPR014710">
    <property type="entry name" value="RmlC-like_jellyroll"/>
</dbReference>
<name>A0A7J6HUF4_CANSA</name>
<feature type="region of interest" description="Disordered" evidence="3">
    <location>
        <begin position="1"/>
        <end position="24"/>
    </location>
</feature>
<sequence>MNNLDQDKDLVPLGDNNIPKQEDGRQDNLKVDKILNPWAADSLLWTKIFLASCVIGISIDPLFLYIPMVDDDRKCIEKDHNMVIVALVLRSLTDFSYVFHICFRLHTALKMSKKLHQSIFKKFPWSYLLTDLLSILPLPQVFGAFWYFYSIYRETACWHHACEYYGPKECTLGPFDCHLGSNHPIKNLTKLNQFCPISPPNPEIFNFGIFSGAIESRIVNKTDFPQKFTRSFWWGLKNLSSFGSNLDTSSNVQENLFAILISILGLLLFLYLIGNLQTYMQLETTRSEEARRKISIIQPEVDSYLSNHGLPIEKRKLINRCLSRTIREGKDFDVKHLFFLVEEHANLDHQHKGHDETFAGWVTKLMKVEKSEGSTMEQKVELWISKNGIPDDLGSKIMNYVRFRMQEEKDVDIEYLLRILPPTLGVSIKKHMCFSILKKVPFFENIDEDHVYETIYKILKPVVYSERSYIIRKEEPIDMMLFITQGMIWSFGSGTTQMNRLQKGDHFGKELIEWKFESSSYDDFPISTTNLKAHNKVEAFALMESDLNILLSKYWLKFYHKIYVINKKLMPVGLKTIAVNAIIQNIKCSIDMKKKKGKKSNKLNHHEVSVEINRCPPCLLQCGFGPHGCCSISRCEGSS</sequence>
<dbReference type="GO" id="GO:0016020">
    <property type="term" value="C:membrane"/>
    <property type="evidence" value="ECO:0007669"/>
    <property type="project" value="UniProtKB-SubCell"/>
</dbReference>
<keyword evidence="1" id="KW-0813">Transport</keyword>
<keyword evidence="1" id="KW-1071">Ligand-gated ion channel</keyword>
<feature type="transmembrane region" description="Helical" evidence="4">
    <location>
        <begin position="48"/>
        <end position="68"/>
    </location>
</feature>
<evidence type="ECO:0000313" key="6">
    <source>
        <dbReference type="EMBL" id="KAF4398927.1"/>
    </source>
</evidence>
<evidence type="ECO:0000256" key="1">
    <source>
        <dbReference type="ARBA" id="ARBA00023286"/>
    </source>
</evidence>
<keyword evidence="2" id="KW-0407">Ion channel</keyword>
<keyword evidence="4" id="KW-1133">Transmembrane helix</keyword>
<dbReference type="InterPro" id="IPR000595">
    <property type="entry name" value="cNMP-bd_dom"/>
</dbReference>
<evidence type="ECO:0000259" key="5">
    <source>
        <dbReference type="PROSITE" id="PS50042"/>
    </source>
</evidence>
<evidence type="ECO:0000256" key="3">
    <source>
        <dbReference type="SAM" id="MobiDB-lite"/>
    </source>
</evidence>
<dbReference type="EMBL" id="JAATIQ010000022">
    <property type="protein sequence ID" value="KAF4398927.1"/>
    <property type="molecule type" value="Genomic_DNA"/>
</dbReference>
<dbReference type="GO" id="GO:0034220">
    <property type="term" value="P:monoatomic ion transmembrane transport"/>
    <property type="evidence" value="ECO:0007669"/>
    <property type="project" value="UniProtKB-KW"/>
</dbReference>
<dbReference type="AlphaFoldDB" id="A0A7J6HUF4"/>
<reference evidence="6 7" key="1">
    <citation type="journal article" date="2020" name="bioRxiv">
        <title>Sequence and annotation of 42 cannabis genomes reveals extensive copy number variation in cannabinoid synthesis and pathogen resistance genes.</title>
        <authorList>
            <person name="Mckernan K.J."/>
            <person name="Helbert Y."/>
            <person name="Kane L.T."/>
            <person name="Ebling H."/>
            <person name="Zhang L."/>
            <person name="Liu B."/>
            <person name="Eaton Z."/>
            <person name="Mclaughlin S."/>
            <person name="Kingan S."/>
            <person name="Baybayan P."/>
            <person name="Concepcion G."/>
            <person name="Jordan M."/>
            <person name="Riva A."/>
            <person name="Barbazuk W."/>
            <person name="Harkins T."/>
        </authorList>
    </citation>
    <scope>NUCLEOTIDE SEQUENCE [LARGE SCALE GENOMIC DNA]</scope>
    <source>
        <strain evidence="7">cv. Jamaican Lion 4</strain>
        <tissue evidence="6">Leaf</tissue>
    </source>
</reference>
<keyword evidence="4" id="KW-0472">Membrane</keyword>
<dbReference type="Gene3D" id="2.60.120.10">
    <property type="entry name" value="Jelly Rolls"/>
    <property type="match status" value="1"/>
</dbReference>
<evidence type="ECO:0000313" key="7">
    <source>
        <dbReference type="Proteomes" id="UP000583929"/>
    </source>
</evidence>